<dbReference type="Gene3D" id="3.60.15.10">
    <property type="entry name" value="Ribonuclease Z/Hydroxyacylglutathione hydrolase-like"/>
    <property type="match status" value="1"/>
</dbReference>
<sequence>KKRTTFIGPWEAFQRFKSCGIDEKYCLLIHPNQEIKVKGVNIFGTFSMPTDYTDLNHMGFIIRFDNEISFYNSGDTDYTELLGFAGEFKPDIASICINGGFNNLDNMDAVKITKMIEPKVVIPCHYDMMVNNIGNPLIFESFLNLQDCTSKFEMMAYYEPYIYDN</sequence>
<evidence type="ECO:0008006" key="2">
    <source>
        <dbReference type="Google" id="ProtNLM"/>
    </source>
</evidence>
<organism evidence="1">
    <name type="scientific">marine metagenome</name>
    <dbReference type="NCBI Taxonomy" id="408172"/>
    <lineage>
        <taxon>unclassified sequences</taxon>
        <taxon>metagenomes</taxon>
        <taxon>ecological metagenomes</taxon>
    </lineage>
</organism>
<reference evidence="1" key="1">
    <citation type="submission" date="2018-05" db="EMBL/GenBank/DDBJ databases">
        <authorList>
            <person name="Lanie J.A."/>
            <person name="Ng W.-L."/>
            <person name="Kazmierczak K.M."/>
            <person name="Andrzejewski T.M."/>
            <person name="Davidsen T.M."/>
            <person name="Wayne K.J."/>
            <person name="Tettelin H."/>
            <person name="Glass J.I."/>
            <person name="Rusch D."/>
            <person name="Podicherti R."/>
            <person name="Tsui H.-C.T."/>
            <person name="Winkler M.E."/>
        </authorList>
    </citation>
    <scope>NUCLEOTIDE SEQUENCE</scope>
</reference>
<dbReference type="EMBL" id="UINC01170903">
    <property type="protein sequence ID" value="SVD75174.1"/>
    <property type="molecule type" value="Genomic_DNA"/>
</dbReference>
<feature type="non-terminal residue" evidence="1">
    <location>
        <position position="1"/>
    </location>
</feature>
<gene>
    <name evidence="1" type="ORF">METZ01_LOCUS428028</name>
</gene>
<protein>
    <recommendedName>
        <fullName evidence="2">Metallo-beta-lactamase domain-containing protein</fullName>
    </recommendedName>
</protein>
<name>A0A382XW96_9ZZZZ</name>
<evidence type="ECO:0000313" key="1">
    <source>
        <dbReference type="EMBL" id="SVD75174.1"/>
    </source>
</evidence>
<proteinExistence type="predicted"/>
<dbReference type="PANTHER" id="PTHR43546">
    <property type="entry name" value="UPF0173 METAL-DEPENDENT HYDROLASE MJ1163-RELATED"/>
    <property type="match status" value="1"/>
</dbReference>
<accession>A0A382XW96</accession>
<dbReference type="InterPro" id="IPR036866">
    <property type="entry name" value="RibonucZ/Hydroxyglut_hydro"/>
</dbReference>
<dbReference type="InterPro" id="IPR050114">
    <property type="entry name" value="UPF0173_UPF0282_UlaG_hydrolase"/>
</dbReference>
<dbReference type="SUPFAM" id="SSF56281">
    <property type="entry name" value="Metallo-hydrolase/oxidoreductase"/>
    <property type="match status" value="1"/>
</dbReference>
<dbReference type="AlphaFoldDB" id="A0A382XW96"/>